<dbReference type="AlphaFoldDB" id="A0AAV3AN52"/>
<dbReference type="EMBL" id="DYDO01000004">
    <property type="protein sequence ID" value="DBA26435.1"/>
    <property type="molecule type" value="Genomic_DNA"/>
</dbReference>
<gene>
    <name evidence="1" type="ORF">GDO54_010697</name>
</gene>
<name>A0AAV3AN52_PYXAD</name>
<accession>A0AAV3AN52</accession>
<evidence type="ECO:0000313" key="1">
    <source>
        <dbReference type="EMBL" id="DBA26435.1"/>
    </source>
</evidence>
<dbReference type="Proteomes" id="UP001181693">
    <property type="component" value="Unassembled WGS sequence"/>
</dbReference>
<reference evidence="1" key="1">
    <citation type="thesis" date="2020" institute="ProQuest LLC" country="789 East Eisenhower Parkway, Ann Arbor, MI, USA">
        <title>Comparative Genomics and Chromosome Evolution.</title>
        <authorList>
            <person name="Mudd A.B."/>
        </authorList>
    </citation>
    <scope>NUCLEOTIDE SEQUENCE</scope>
    <source>
        <strain evidence="1">1538</strain>
        <tissue evidence="1">Blood</tissue>
    </source>
</reference>
<protein>
    <submittedName>
        <fullName evidence="1">Uncharacterized protein</fullName>
    </submittedName>
</protein>
<proteinExistence type="predicted"/>
<organism evidence="1 2">
    <name type="scientific">Pyxicephalus adspersus</name>
    <name type="common">African bullfrog</name>
    <dbReference type="NCBI Taxonomy" id="30357"/>
    <lineage>
        <taxon>Eukaryota</taxon>
        <taxon>Metazoa</taxon>
        <taxon>Chordata</taxon>
        <taxon>Craniata</taxon>
        <taxon>Vertebrata</taxon>
        <taxon>Euteleostomi</taxon>
        <taxon>Amphibia</taxon>
        <taxon>Batrachia</taxon>
        <taxon>Anura</taxon>
        <taxon>Neobatrachia</taxon>
        <taxon>Ranoidea</taxon>
        <taxon>Pyxicephalidae</taxon>
        <taxon>Pyxicephalinae</taxon>
        <taxon>Pyxicephalus</taxon>
    </lineage>
</organism>
<comment type="caution">
    <text evidence="1">The sequence shown here is derived from an EMBL/GenBank/DDBJ whole genome shotgun (WGS) entry which is preliminary data.</text>
</comment>
<keyword evidence="2" id="KW-1185">Reference proteome</keyword>
<evidence type="ECO:0000313" key="2">
    <source>
        <dbReference type="Proteomes" id="UP001181693"/>
    </source>
</evidence>
<sequence length="123" mass="13620">METSIITSSVLVRVIFRHRGHPLLHSQMMLWSLARLASPKKKSCQSDLLVHSSCPAGITPRLNGSSLYNMHGSCYCWCCPSRQNLCGSVGQGEDFLKTLKIVNGPLPWLPAMHELVEATLTSR</sequence>